<dbReference type="AlphaFoldDB" id="A0A068Y0L1"/>
<evidence type="ECO:0000256" key="1">
    <source>
        <dbReference type="SAM" id="MobiDB-lite"/>
    </source>
</evidence>
<dbReference type="PROSITE" id="PS51257">
    <property type="entry name" value="PROKAR_LIPOPROTEIN"/>
    <property type="match status" value="1"/>
</dbReference>
<feature type="region of interest" description="Disordered" evidence="1">
    <location>
        <begin position="86"/>
        <end position="106"/>
    </location>
</feature>
<dbReference type="OrthoDB" id="6267525at2759"/>
<evidence type="ECO:0000313" key="3">
    <source>
        <dbReference type="Proteomes" id="UP000017246"/>
    </source>
</evidence>
<gene>
    <name evidence="2" type="ORF">EmuJ_000529800</name>
</gene>
<dbReference type="Proteomes" id="UP000017246">
    <property type="component" value="Unassembled WGS sequence"/>
</dbReference>
<dbReference type="EMBL" id="LN902847">
    <property type="protein sequence ID" value="CDS38006.1"/>
    <property type="molecule type" value="Genomic_DNA"/>
</dbReference>
<feature type="compositionally biased region" description="Low complexity" evidence="1">
    <location>
        <begin position="88"/>
        <end position="103"/>
    </location>
</feature>
<accession>A0A068Y0L1</accession>
<name>A0A068Y0L1_ECHMU</name>
<sequence length="182" mass="19643">MTIGACRNSNGPHSPTSWHFIAACPSTAISSATASIQSPFFTNNTVATLPDVQERKSFASKMLGVLFPQKTCKILCEGRQFSSPPPASTILLPPTASPTTATSKQRGLEDLSYHHRQHQQRQELKPHPAYSDGSNTYYVINLDRQGTTATPAALPSKGDLLHPHAQRSCLTSLAPGLDISYV</sequence>
<keyword evidence="3" id="KW-1185">Reference proteome</keyword>
<organism evidence="2 3">
    <name type="scientific">Echinococcus multilocularis</name>
    <name type="common">Fox tapeworm</name>
    <dbReference type="NCBI Taxonomy" id="6211"/>
    <lineage>
        <taxon>Eukaryota</taxon>
        <taxon>Metazoa</taxon>
        <taxon>Spiralia</taxon>
        <taxon>Lophotrochozoa</taxon>
        <taxon>Platyhelminthes</taxon>
        <taxon>Cestoda</taxon>
        <taxon>Eucestoda</taxon>
        <taxon>Cyclophyllidea</taxon>
        <taxon>Taeniidae</taxon>
        <taxon>Echinococcus</taxon>
    </lineage>
</organism>
<dbReference type="OMA" id="MTIGACR"/>
<reference evidence="2" key="2">
    <citation type="submission" date="2015-11" db="EMBL/GenBank/DDBJ databases">
        <authorList>
            <person name="Zhang Y."/>
            <person name="Guo Z."/>
        </authorList>
    </citation>
    <scope>NUCLEOTIDE SEQUENCE</scope>
</reference>
<reference evidence="2" key="1">
    <citation type="journal article" date="2013" name="Nature">
        <title>The genomes of four tapeworm species reveal adaptations to parasitism.</title>
        <authorList>
            <person name="Tsai I.J."/>
            <person name="Zarowiecki M."/>
            <person name="Holroyd N."/>
            <person name="Garciarrubio A."/>
            <person name="Sanchez-Flores A."/>
            <person name="Brooks K.L."/>
            <person name="Tracey A."/>
            <person name="Bobes R.J."/>
            <person name="Fragoso G."/>
            <person name="Sciutto E."/>
            <person name="Aslett M."/>
            <person name="Beasley H."/>
            <person name="Bennett H.M."/>
            <person name="Cai J."/>
            <person name="Camicia F."/>
            <person name="Clark R."/>
            <person name="Cucher M."/>
            <person name="De Silva N."/>
            <person name="Day T.A."/>
            <person name="Deplazes P."/>
            <person name="Estrada K."/>
            <person name="Fernandez C."/>
            <person name="Holland P.W."/>
            <person name="Hou J."/>
            <person name="Hu S."/>
            <person name="Huckvale T."/>
            <person name="Hung S.S."/>
            <person name="Kamenetzky L."/>
            <person name="Keane J.A."/>
            <person name="Kiss F."/>
            <person name="Koziol U."/>
            <person name="Lambert O."/>
            <person name="Liu K."/>
            <person name="Luo X."/>
            <person name="Luo Y."/>
            <person name="Macchiaroli N."/>
            <person name="Nichol S."/>
            <person name="Paps J."/>
            <person name="Parkinson J."/>
            <person name="Pouchkina-Stantcheva N."/>
            <person name="Riddiford N."/>
            <person name="Rosenzvit M."/>
            <person name="Salinas G."/>
            <person name="Wasmuth J.D."/>
            <person name="Zamanian M."/>
            <person name="Zheng Y."/>
            <person name="Cai X."/>
            <person name="Soberon X."/>
            <person name="Olson P.D."/>
            <person name="Laclette J.P."/>
            <person name="Brehm K."/>
            <person name="Berriman M."/>
            <person name="Garciarrubio A."/>
            <person name="Bobes R.J."/>
            <person name="Fragoso G."/>
            <person name="Sanchez-Flores A."/>
            <person name="Estrada K."/>
            <person name="Cevallos M.A."/>
            <person name="Morett E."/>
            <person name="Gonzalez V."/>
            <person name="Portillo T."/>
            <person name="Ochoa-Leyva A."/>
            <person name="Jose M.V."/>
            <person name="Sciutto E."/>
            <person name="Landa A."/>
            <person name="Jimenez L."/>
            <person name="Valdes V."/>
            <person name="Carrero J.C."/>
            <person name="Larralde C."/>
            <person name="Morales-Montor J."/>
            <person name="Limon-Lason J."/>
            <person name="Soberon X."/>
            <person name="Laclette J.P."/>
        </authorList>
    </citation>
    <scope>NUCLEOTIDE SEQUENCE [LARGE SCALE GENOMIC DNA]</scope>
</reference>
<evidence type="ECO:0000313" key="2">
    <source>
        <dbReference type="EMBL" id="CDS38006.1"/>
    </source>
</evidence>
<protein>
    <submittedName>
        <fullName evidence="2">Uncharacterized protein</fullName>
    </submittedName>
</protein>
<proteinExistence type="predicted"/>